<feature type="domain" description="C2" evidence="6">
    <location>
        <begin position="2535"/>
        <end position="2659"/>
    </location>
</feature>
<accession>A0ABM5K9T3</accession>
<dbReference type="InterPro" id="IPR013083">
    <property type="entry name" value="Znf_RING/FYVE/PHD"/>
</dbReference>
<feature type="region of interest" description="Disordered" evidence="4">
    <location>
        <begin position="860"/>
        <end position="919"/>
    </location>
</feature>
<evidence type="ECO:0000313" key="8">
    <source>
        <dbReference type="EnsemblMetazoa" id="XP_050506948.1"/>
    </source>
</evidence>
<feature type="compositionally biased region" description="Low complexity" evidence="4">
    <location>
        <begin position="1645"/>
        <end position="1654"/>
    </location>
</feature>
<feature type="region of interest" description="Disordered" evidence="4">
    <location>
        <begin position="537"/>
        <end position="559"/>
    </location>
</feature>
<keyword evidence="2" id="KW-0677">Repeat</keyword>
<dbReference type="Proteomes" id="UP001652700">
    <property type="component" value="Unplaced"/>
</dbReference>
<feature type="region of interest" description="Disordered" evidence="4">
    <location>
        <begin position="646"/>
        <end position="692"/>
    </location>
</feature>
<dbReference type="Gene3D" id="3.30.40.10">
    <property type="entry name" value="Zinc/RING finger domain, C3HC4 (zinc finger)"/>
    <property type="match status" value="1"/>
</dbReference>
<dbReference type="CDD" id="cd15747">
    <property type="entry name" value="FYVE_Slp3_4_5"/>
    <property type="match status" value="1"/>
</dbReference>
<feature type="region of interest" description="Disordered" evidence="4">
    <location>
        <begin position="792"/>
        <end position="822"/>
    </location>
</feature>
<keyword evidence="3" id="KW-0472">Membrane</keyword>
<dbReference type="InterPro" id="IPR000008">
    <property type="entry name" value="C2_dom"/>
</dbReference>
<dbReference type="Pfam" id="PF02318">
    <property type="entry name" value="FYVE_2"/>
    <property type="match status" value="1"/>
</dbReference>
<evidence type="ECO:0000256" key="4">
    <source>
        <dbReference type="SAM" id="MobiDB-lite"/>
    </source>
</evidence>
<feature type="region of interest" description="Disordered" evidence="4">
    <location>
        <begin position="440"/>
        <end position="468"/>
    </location>
</feature>
<dbReference type="InterPro" id="IPR043567">
    <property type="entry name" value="SYTL1-5_C2B"/>
</dbReference>
<feature type="signal peptide" evidence="5">
    <location>
        <begin position="1"/>
        <end position="17"/>
    </location>
</feature>
<comment type="subcellular location">
    <subcellularLocation>
        <location evidence="1">Membrane</location>
    </subcellularLocation>
</comment>
<evidence type="ECO:0000256" key="1">
    <source>
        <dbReference type="ARBA" id="ARBA00004370"/>
    </source>
</evidence>
<evidence type="ECO:0000256" key="5">
    <source>
        <dbReference type="SAM" id="SignalP"/>
    </source>
</evidence>
<feature type="domain" description="C2" evidence="6">
    <location>
        <begin position="2389"/>
        <end position="2511"/>
    </location>
</feature>
<dbReference type="InterPro" id="IPR035892">
    <property type="entry name" value="C2_domain_sf"/>
</dbReference>
<keyword evidence="5" id="KW-0732">Signal</keyword>
<dbReference type="PANTHER" id="PTHR45716:SF2">
    <property type="entry name" value="BITESIZE, ISOFORM I"/>
    <property type="match status" value="1"/>
</dbReference>
<keyword evidence="9" id="KW-1185">Reference proteome</keyword>
<feature type="compositionally biased region" description="Low complexity" evidence="4">
    <location>
        <begin position="841"/>
        <end position="850"/>
    </location>
</feature>
<dbReference type="Pfam" id="PF00168">
    <property type="entry name" value="C2"/>
    <property type="match status" value="2"/>
</dbReference>
<feature type="compositionally biased region" description="Acidic residues" evidence="4">
    <location>
        <begin position="1695"/>
        <end position="1706"/>
    </location>
</feature>
<feature type="compositionally biased region" description="Polar residues" evidence="4">
    <location>
        <begin position="537"/>
        <end position="547"/>
    </location>
</feature>
<dbReference type="GeneID" id="126884772"/>
<sequence>MGKYQTVWFSGWRSVLFSFILDTFEKEMSCCDDSKAGAAPAAASASASGSASMPPVSAALGVPGECGDAPDPIVAAAMLEATQLTDSEREIILGVLGRDELLRREQQMRVLHLKAELQHIRRKGALKPSGAALDTTGPDQDPDRYCRRCRVELGRVINRGAYCRACRLKVCKACREYSFRTTDWVCTVCKKQMEIQAASGEWMNEFVRRPSKRRETRVCLPTADIIKRTIRRSWTISNPTPRWSAIRGSPELRPYNSLPRKQDINNYPSLALHQANLKNQEISNESTSPTYRRRSPRRTQSEDIYDDQGSSGQFRGGSPIGLRGNSPDMDVFVSRPSRMNPLMKLGDGRTEIDRRRSPMRKSNEGSSEDGSSKEDGSPKSRGILTPESIRKFDRNPIEKRVSFESHISNTRMLAKPAPVFRTQSLVEGRVQNHLMSRYPIHHEDNSDNSEDATTHSEANDGRDENNPIELCEIEPFSGTVFRKMMVRRRRNNLSASASNCATSSSENAPVDLCRKLPVVVLTFTVAGVTITILKPKTSNQSSDTVTGRTPGWRRGPDSDVWDILLPEGDDYKLVFINSDSSSKEETSSREEDDNDSSSTASSFPIDECDWDYFEPGSRPAPVINWSSPFGSPRVYRRDVAESPLGSPLVYRRRMRESDTGTDEDNVRQDSGSPASSDGIFQPRIHPDEPPFDAATQTRTEKVVEDSAALQCVHTEDIAAKPCCHACGAPTQYIPIPVPVPIPFPVPAMWPPHEPPLMLFGEQRFRVLPRNLWPYLSQAALIWPTLGANGGTAGTTMPATTDRDACALPTHEEPDNVSPSPALQAEEQISGYLECENRYDSSSDSSDSSDSSKPRVRRVYNVSGTDRHSDDALPSSNVSSDGEEEDGRMSQSSVREDDMTSSGSADTDSDDTGTVADQKSKRFSRIFVVNKVISSSSNSCSSSSDTDTSDNDTDTELDCTVILTNVKQLDEENDNQICDNKSSDKISEKIKEREYGSSSPGLSDVSAESVHSSDVDQTKDDNDTKDDISEKAEEIEEKIESPQVIPKNSKEEKDTETETNDINTQENALEVDSQKKDEGKKGKKKWNLIRVTMQFIKSEKKFSLVEKRVDDLSKESVSLKQLTMNDNRIEENGESLDKKGNPVVCDDNQEVSNNTKLVEPEVSSSKDLLNEEISLVTNEKLTKESAETVSNQLTNKPLETTSMAKFDNKHTSESDSKDKTSATRDSGKMIPYKKSSGSVKLSDVLLSGKAPSSPLGVISESVEAIPVVSAISCVDNEQPVDAVSSGETPAEAAGADDQQQRALGEWNEIRSGDAVNVEGNSVHDRNDGVHPGAIVCGEGLARHAARYTSLVMITQEPAPDYQQVSVVTSDTTTLVPGNDVVVRHTNWQEADHKRHQKICDNQNHEGESVTVITGGDTLSAFEEGLADDDSWVENLSHDEEDEDEFATNSGTDSSSGEEVTLTCSAAIDQEEDLRGYHRAAIDFTLHTIVEESCEESEVEQCISKRKERPTSATDLEKYFFFGLGDGLASSLPSNREDAFSETSSIYSEGMESLGGSEEVHTPNDTSDPAELASSRLEKYFLSGFMGFTAERRDSDGSVGSDSEGRPSPEQRRKRLVRARGTGRSHSSSLDNLDNAVSEQTVEAQLNSEDSSSSDSENYDENSFEKPDGQFDTVKRKKSKKPKSSNAEESKNLEITQEIEEKDSETDEDGHKTPQPEIPAAVTNLTTTKNQQSRDSGFVGSCDDLLREQRDNNTPDFTSGKNELKIELEDITEEKKSEDKAILLSTPPATSLTRKDSFNNWSSDEETNLMMCKMRQFFKTMVANSQLSSSSKPSTPTLSCTAKPLPSPRAKRCKPPQLVYFENELTRLMKTVPGIRDDQVREIVEYLSSEDTWSDSYDSSDYTSSDLEITTSKTVLQQQISDSCKQIINKFDNRVDDEGDEGDGGIIDESHGLNKETAFVYQKLVASIEKMASGDHSEATVPKVTPHSSPPLIAKVMHHIGSRLVALMHEVSSGESHASNSPKTKHYHRRLQHKISSASSTTTEDDCPEGSGDVMGYEDHHVPYNLLPRSRSHDLLMGETRAHQSTGGVSDIAEEKEASDCERFSWRGSFESALLATDSRNKLSLLGGEASASASALAIAAKRRSAGDLLFSHKSLSREQLDRVRSCGSIGGANSEDKLWVTSAIRPNRRRSSVPDATCGSGGSADGEDEDEEMESRSTLPRSLQGGTPTTNSLPRLPTTAAASSIQKSQSHHFLSQNVKSARYRPPGFNRLTAIPKRAVSAPGLQPSHQRRGRRSQQSNVINDEVGVSEAHSSPMLASPRNGTKSATPSPVTSVAKRNGARLNPDWHDEDLDRIGSLQNRGSLSTLGARSDSMASVYSGAGEGRYGTVAVRGQVEFGLQYNYKAGALEIQIKQCKDLAPVDTKRNRSDPYVKVYLLPDKSKSGKRKTKVKKHTLNPVFDECLKFHISLNGLESRTLWLTVWHSDMFGRNDFLGEVMMTLENKVFDDPTPKWYNLQERTEPFEDVSSYKGDIIVCLKFIPPDMTVQKKGKRSRGALHVLVKEAKSLTAVKANGTSDPFCKSYLLPDKGRSSKQKTPVAKRTTNPVWNYTFIYDDVTLQELAERCLELTVWDHDRLASNEFLGGVRFSLGTGKHYGKPVDWMDASGRELSLWKNMLEKPNFWVEGSLSLRSSLESRGS</sequence>
<feature type="compositionally biased region" description="Basic and acidic residues" evidence="4">
    <location>
        <begin position="346"/>
        <end position="356"/>
    </location>
</feature>
<feature type="compositionally biased region" description="Polar residues" evidence="4">
    <location>
        <begin position="1186"/>
        <end position="1202"/>
    </location>
</feature>
<dbReference type="EnsemblMetazoa" id="XM_050650991.1">
    <property type="protein sequence ID" value="XP_050506948.1"/>
    <property type="gene ID" value="LOC126884772"/>
</dbReference>
<evidence type="ECO:0000313" key="9">
    <source>
        <dbReference type="Proteomes" id="UP001652700"/>
    </source>
</evidence>
<feature type="chain" id="PRO_5045864061" description="Synaptotagmin-like protein 5" evidence="5">
    <location>
        <begin position="18"/>
        <end position="2695"/>
    </location>
</feature>
<dbReference type="InterPro" id="IPR041282">
    <property type="entry name" value="FYVE_2"/>
</dbReference>
<feature type="region of interest" description="Disordered" evidence="4">
    <location>
        <begin position="1437"/>
        <end position="1457"/>
    </location>
</feature>
<feature type="compositionally biased region" description="Polar residues" evidence="4">
    <location>
        <begin position="276"/>
        <end position="285"/>
    </location>
</feature>
<feature type="compositionally biased region" description="Basic residues" evidence="4">
    <location>
        <begin position="1610"/>
        <end position="1621"/>
    </location>
</feature>
<feature type="compositionally biased region" description="Polar residues" evidence="4">
    <location>
        <begin position="1445"/>
        <end position="1457"/>
    </location>
</feature>
<evidence type="ECO:0008006" key="10">
    <source>
        <dbReference type="Google" id="ProtNLM"/>
    </source>
</evidence>
<feature type="compositionally biased region" description="Low complexity" evidence="4">
    <location>
        <begin position="933"/>
        <end position="945"/>
    </location>
</feature>
<feature type="compositionally biased region" description="Basic and acidic residues" evidence="4">
    <location>
        <begin position="1205"/>
        <end position="1226"/>
    </location>
</feature>
<feature type="region of interest" description="Disordered" evidence="4">
    <location>
        <begin position="1180"/>
        <end position="1233"/>
    </location>
</feature>
<dbReference type="SMART" id="SM00239">
    <property type="entry name" value="C2"/>
    <property type="match status" value="2"/>
</dbReference>
<feature type="compositionally biased region" description="Low complexity" evidence="4">
    <location>
        <begin position="899"/>
        <end position="916"/>
    </location>
</feature>
<feature type="region of interest" description="Disordered" evidence="4">
    <location>
        <begin position="836"/>
        <end position="855"/>
    </location>
</feature>
<dbReference type="PANTHER" id="PTHR45716">
    <property type="entry name" value="BITESIZE, ISOFORM I"/>
    <property type="match status" value="1"/>
</dbReference>
<dbReference type="CDD" id="cd04020">
    <property type="entry name" value="C2B_SLP_1-2-3-4"/>
    <property type="match status" value="1"/>
</dbReference>
<feature type="region of interest" description="Disordered" evidence="4">
    <location>
        <begin position="1589"/>
        <end position="1718"/>
    </location>
</feature>
<feature type="region of interest" description="Disordered" evidence="4">
    <location>
        <begin position="1825"/>
        <end position="1849"/>
    </location>
</feature>
<dbReference type="InterPro" id="IPR011011">
    <property type="entry name" value="Znf_FYVE_PHD"/>
</dbReference>
<feature type="region of interest" description="Disordered" evidence="4">
    <location>
        <begin position="579"/>
        <end position="603"/>
    </location>
</feature>
<feature type="region of interest" description="Disordered" evidence="4">
    <location>
        <begin position="969"/>
        <end position="1082"/>
    </location>
</feature>
<organism evidence="8 9">
    <name type="scientific">Diabrotica virgifera virgifera</name>
    <name type="common">western corn rootworm</name>
    <dbReference type="NCBI Taxonomy" id="50390"/>
    <lineage>
        <taxon>Eukaryota</taxon>
        <taxon>Metazoa</taxon>
        <taxon>Ecdysozoa</taxon>
        <taxon>Arthropoda</taxon>
        <taxon>Hexapoda</taxon>
        <taxon>Insecta</taxon>
        <taxon>Pterygota</taxon>
        <taxon>Neoptera</taxon>
        <taxon>Endopterygota</taxon>
        <taxon>Coleoptera</taxon>
        <taxon>Polyphaga</taxon>
        <taxon>Cucujiformia</taxon>
        <taxon>Chrysomeloidea</taxon>
        <taxon>Chrysomelidae</taxon>
        <taxon>Galerucinae</taxon>
        <taxon>Diabroticina</taxon>
        <taxon>Diabroticites</taxon>
        <taxon>Diabrotica</taxon>
    </lineage>
</organism>
<evidence type="ECO:0000256" key="2">
    <source>
        <dbReference type="ARBA" id="ARBA00022737"/>
    </source>
</evidence>
<feature type="compositionally biased region" description="Polar residues" evidence="4">
    <location>
        <begin position="2239"/>
        <end position="2258"/>
    </location>
</feature>
<dbReference type="RefSeq" id="XP_050506948.1">
    <property type="nucleotide sequence ID" value="XM_050650991.1"/>
</dbReference>
<feature type="domain" description="RabBD" evidence="7">
    <location>
        <begin position="78"/>
        <end position="206"/>
    </location>
</feature>
<feature type="region of interest" description="Disordered" evidence="4">
    <location>
        <begin position="276"/>
        <end position="393"/>
    </location>
</feature>
<dbReference type="PROSITE" id="PS50916">
    <property type="entry name" value="RABBD"/>
    <property type="match status" value="1"/>
</dbReference>
<evidence type="ECO:0000256" key="3">
    <source>
        <dbReference type="ARBA" id="ARBA00023136"/>
    </source>
</evidence>
<feature type="region of interest" description="Disordered" evidence="4">
    <location>
        <begin position="1547"/>
        <end position="1569"/>
    </location>
</feature>
<feature type="compositionally biased region" description="Basic and acidic residues" evidence="4">
    <location>
        <begin position="452"/>
        <end position="465"/>
    </location>
</feature>
<dbReference type="InterPro" id="IPR010911">
    <property type="entry name" value="Rab_BD"/>
</dbReference>
<feature type="compositionally biased region" description="Polar residues" evidence="4">
    <location>
        <begin position="2319"/>
        <end position="2331"/>
    </location>
</feature>
<dbReference type="PROSITE" id="PS50004">
    <property type="entry name" value="C2"/>
    <property type="match status" value="2"/>
</dbReference>
<feature type="compositionally biased region" description="Basic and acidic residues" evidence="4">
    <location>
        <begin position="800"/>
        <end position="813"/>
    </location>
</feature>
<name>A0ABM5K9T3_DIAVI</name>
<feature type="compositionally biased region" description="Low complexity" evidence="4">
    <location>
        <begin position="1825"/>
        <end position="1837"/>
    </location>
</feature>
<proteinExistence type="predicted"/>
<protein>
    <recommendedName>
        <fullName evidence="10">Synaptotagmin-like protein 5</fullName>
    </recommendedName>
</protein>
<feature type="region of interest" description="Disordered" evidence="4">
    <location>
        <begin position="933"/>
        <end position="954"/>
    </location>
</feature>
<feature type="compositionally biased region" description="Basic and acidic residues" evidence="4">
    <location>
        <begin position="980"/>
        <end position="994"/>
    </location>
</feature>
<dbReference type="SUPFAM" id="SSF49562">
    <property type="entry name" value="C2 domain (Calcium/lipid-binding domain, CaLB)"/>
    <property type="match status" value="2"/>
</dbReference>
<feature type="region of interest" description="Disordered" evidence="4">
    <location>
        <begin position="2188"/>
        <end position="2351"/>
    </location>
</feature>
<reference evidence="8" key="1">
    <citation type="submission" date="2025-05" db="UniProtKB">
        <authorList>
            <consortium name="EnsemblMetazoa"/>
        </authorList>
    </citation>
    <scope>IDENTIFICATION</scope>
</reference>
<feature type="region of interest" description="Disordered" evidence="4">
    <location>
        <begin position="2032"/>
        <end position="2053"/>
    </location>
</feature>
<feature type="region of interest" description="Disordered" evidence="4">
    <location>
        <begin position="1279"/>
        <end position="1298"/>
    </location>
</feature>
<feature type="compositionally biased region" description="Polar residues" evidence="4">
    <location>
        <begin position="1622"/>
        <end position="1644"/>
    </location>
</feature>
<evidence type="ECO:0000259" key="7">
    <source>
        <dbReference type="PROSITE" id="PS50916"/>
    </source>
</evidence>
<dbReference type="CDD" id="cd08521">
    <property type="entry name" value="C2A_SLP"/>
    <property type="match status" value="1"/>
</dbReference>
<feature type="compositionally biased region" description="Polar residues" evidence="4">
    <location>
        <begin position="2217"/>
        <end position="2232"/>
    </location>
</feature>
<feature type="compositionally biased region" description="Basic and acidic residues" evidence="4">
    <location>
        <begin position="1010"/>
        <end position="1031"/>
    </location>
</feature>
<dbReference type="Gene3D" id="2.60.40.150">
    <property type="entry name" value="C2 domain"/>
    <property type="match status" value="2"/>
</dbReference>
<evidence type="ECO:0000259" key="6">
    <source>
        <dbReference type="PROSITE" id="PS50004"/>
    </source>
</evidence>
<dbReference type="SUPFAM" id="SSF57903">
    <property type="entry name" value="FYVE/PHD zinc finger"/>
    <property type="match status" value="1"/>
</dbReference>